<keyword evidence="2" id="KW-1185">Reference proteome</keyword>
<name>A0ABU0CYB9_9BACI</name>
<comment type="caution">
    <text evidence="1">The sequence shown here is derived from an EMBL/GenBank/DDBJ whole genome shotgun (WGS) entry which is preliminary data.</text>
</comment>
<dbReference type="Proteomes" id="UP001232445">
    <property type="component" value="Unassembled WGS sequence"/>
</dbReference>
<reference evidence="1 2" key="1">
    <citation type="submission" date="2023-07" db="EMBL/GenBank/DDBJ databases">
        <title>Genomic Encyclopedia of Type Strains, Phase IV (KMG-IV): sequencing the most valuable type-strain genomes for metagenomic binning, comparative biology and taxonomic classification.</title>
        <authorList>
            <person name="Goeker M."/>
        </authorList>
    </citation>
    <scope>NUCLEOTIDE SEQUENCE [LARGE SCALE GENOMIC DNA]</scope>
    <source>
        <strain evidence="1 2">DSM 17740</strain>
    </source>
</reference>
<sequence>MKAMVLLFILLWSVGLFLIVCDPHRESSRWASSTLFCGGAGGLSVVIEENIRSL</sequence>
<gene>
    <name evidence="1" type="ORF">J2S00_003989</name>
</gene>
<accession>A0ABU0CYB9</accession>
<proteinExistence type="predicted"/>
<evidence type="ECO:0000313" key="2">
    <source>
        <dbReference type="Proteomes" id="UP001232445"/>
    </source>
</evidence>
<organism evidence="1 2">
    <name type="scientific">Caldalkalibacillus uzonensis</name>
    <dbReference type="NCBI Taxonomy" id="353224"/>
    <lineage>
        <taxon>Bacteria</taxon>
        <taxon>Bacillati</taxon>
        <taxon>Bacillota</taxon>
        <taxon>Bacilli</taxon>
        <taxon>Bacillales</taxon>
        <taxon>Bacillaceae</taxon>
        <taxon>Caldalkalibacillus</taxon>
    </lineage>
</organism>
<dbReference type="EMBL" id="JAUSUQ010000035">
    <property type="protein sequence ID" value="MDQ0341145.1"/>
    <property type="molecule type" value="Genomic_DNA"/>
</dbReference>
<protein>
    <submittedName>
        <fullName evidence="1">Uncharacterized protein</fullName>
    </submittedName>
</protein>
<evidence type="ECO:0000313" key="1">
    <source>
        <dbReference type="EMBL" id="MDQ0341145.1"/>
    </source>
</evidence>